<proteinExistence type="predicted"/>
<sequence>MHQQVDRLAERFDSVFMILMQNLGPQLISRAQLELTPGQVFMLHFIRQNQELSVSVLAEKMEVAPSAITVMLDRLESRAYVGRVRDKNDRRVVLIHVTEEGNKALDHVLAIRRRALHYCLAQLPADRLGPFMESLEMLANAAQKMDIHHIIGEYGREEQN</sequence>
<organism evidence="5 6">
    <name type="scientific">Sulfobacillus benefaciens</name>
    <dbReference type="NCBI Taxonomy" id="453960"/>
    <lineage>
        <taxon>Bacteria</taxon>
        <taxon>Bacillati</taxon>
        <taxon>Bacillota</taxon>
        <taxon>Clostridia</taxon>
        <taxon>Eubacteriales</taxon>
        <taxon>Clostridiales Family XVII. Incertae Sedis</taxon>
        <taxon>Sulfobacillus</taxon>
    </lineage>
</organism>
<keyword evidence="3" id="KW-0804">Transcription</keyword>
<keyword evidence="2" id="KW-0238">DNA-binding</keyword>
<dbReference type="Gene3D" id="1.10.10.10">
    <property type="entry name" value="Winged helix-like DNA-binding domain superfamily/Winged helix DNA-binding domain"/>
    <property type="match status" value="1"/>
</dbReference>
<dbReference type="GO" id="GO:0003700">
    <property type="term" value="F:DNA-binding transcription factor activity"/>
    <property type="evidence" value="ECO:0007669"/>
    <property type="project" value="InterPro"/>
</dbReference>
<dbReference type="GO" id="GO:0003677">
    <property type="term" value="F:DNA binding"/>
    <property type="evidence" value="ECO:0007669"/>
    <property type="project" value="UniProtKB-KW"/>
</dbReference>
<evidence type="ECO:0000259" key="4">
    <source>
        <dbReference type="PROSITE" id="PS50995"/>
    </source>
</evidence>
<dbReference type="Proteomes" id="UP000242699">
    <property type="component" value="Unassembled WGS sequence"/>
</dbReference>
<protein>
    <recommendedName>
        <fullName evidence="4">HTH marR-type domain-containing protein</fullName>
    </recommendedName>
</protein>
<evidence type="ECO:0000313" key="5">
    <source>
        <dbReference type="EMBL" id="PSR25407.1"/>
    </source>
</evidence>
<dbReference type="SUPFAM" id="SSF46785">
    <property type="entry name" value="Winged helix' DNA-binding domain"/>
    <property type="match status" value="1"/>
</dbReference>
<accession>A0A2T2WT40</accession>
<keyword evidence="1" id="KW-0805">Transcription regulation</keyword>
<comment type="caution">
    <text evidence="5">The sequence shown here is derived from an EMBL/GenBank/DDBJ whole genome shotgun (WGS) entry which is preliminary data.</text>
</comment>
<dbReference type="InterPro" id="IPR000835">
    <property type="entry name" value="HTH_MarR-typ"/>
</dbReference>
<evidence type="ECO:0000256" key="1">
    <source>
        <dbReference type="ARBA" id="ARBA00023015"/>
    </source>
</evidence>
<dbReference type="InterPro" id="IPR036388">
    <property type="entry name" value="WH-like_DNA-bd_sf"/>
</dbReference>
<dbReference type="PANTHER" id="PTHR42756">
    <property type="entry name" value="TRANSCRIPTIONAL REGULATOR, MARR"/>
    <property type="match status" value="1"/>
</dbReference>
<dbReference type="SMART" id="SM00347">
    <property type="entry name" value="HTH_MARR"/>
    <property type="match status" value="1"/>
</dbReference>
<reference evidence="5 6" key="1">
    <citation type="journal article" date="2014" name="BMC Genomics">
        <title>Comparison of environmental and isolate Sulfobacillus genomes reveals diverse carbon, sulfur, nitrogen, and hydrogen metabolisms.</title>
        <authorList>
            <person name="Justice N.B."/>
            <person name="Norman A."/>
            <person name="Brown C.T."/>
            <person name="Singh A."/>
            <person name="Thomas B.C."/>
            <person name="Banfield J.F."/>
        </authorList>
    </citation>
    <scope>NUCLEOTIDE SEQUENCE [LARGE SCALE GENOMIC DNA]</scope>
    <source>
        <strain evidence="5">AMDSBA1</strain>
    </source>
</reference>
<dbReference type="PRINTS" id="PR00598">
    <property type="entry name" value="HTHMARR"/>
</dbReference>
<feature type="domain" description="HTH marR-type" evidence="4">
    <location>
        <begin position="1"/>
        <end position="140"/>
    </location>
</feature>
<dbReference type="InterPro" id="IPR036390">
    <property type="entry name" value="WH_DNA-bd_sf"/>
</dbReference>
<dbReference type="Pfam" id="PF01047">
    <property type="entry name" value="MarR"/>
    <property type="match status" value="1"/>
</dbReference>
<evidence type="ECO:0000256" key="2">
    <source>
        <dbReference type="ARBA" id="ARBA00023125"/>
    </source>
</evidence>
<evidence type="ECO:0000313" key="6">
    <source>
        <dbReference type="Proteomes" id="UP000242699"/>
    </source>
</evidence>
<dbReference type="EMBL" id="PXYT01000055">
    <property type="protein sequence ID" value="PSR25407.1"/>
    <property type="molecule type" value="Genomic_DNA"/>
</dbReference>
<dbReference type="PROSITE" id="PS50995">
    <property type="entry name" value="HTH_MARR_2"/>
    <property type="match status" value="1"/>
</dbReference>
<evidence type="ECO:0000256" key="3">
    <source>
        <dbReference type="ARBA" id="ARBA00023163"/>
    </source>
</evidence>
<name>A0A2T2WT40_9FIRM</name>
<gene>
    <name evidence="5" type="ORF">C7B43_16905</name>
</gene>
<dbReference type="AlphaFoldDB" id="A0A2T2WT40"/>
<dbReference type="PANTHER" id="PTHR42756:SF1">
    <property type="entry name" value="TRANSCRIPTIONAL REPRESSOR OF EMRAB OPERON"/>
    <property type="match status" value="1"/>
</dbReference>